<gene>
    <name evidence="11" type="ORF">K0M31_008463</name>
</gene>
<keyword evidence="4 10" id="KW-0812">Transmembrane</keyword>
<dbReference type="EC" id="2.3.1.199" evidence="10"/>
<proteinExistence type="inferred from homology"/>
<comment type="similarity">
    <text evidence="10">Belongs to the ELO family.</text>
</comment>
<evidence type="ECO:0000256" key="9">
    <source>
        <dbReference type="ARBA" id="ARBA00023160"/>
    </source>
</evidence>
<keyword evidence="2 10" id="KW-0444">Lipid biosynthesis</keyword>
<dbReference type="GO" id="GO:0009922">
    <property type="term" value="F:fatty acid elongase activity"/>
    <property type="evidence" value="ECO:0007669"/>
    <property type="project" value="UniProtKB-EC"/>
</dbReference>
<evidence type="ECO:0000256" key="5">
    <source>
        <dbReference type="ARBA" id="ARBA00022832"/>
    </source>
</evidence>
<protein>
    <recommendedName>
        <fullName evidence="10">Elongation of very long chain fatty acids protein</fullName>
        <ecNumber evidence="10">2.3.1.199</ecNumber>
    </recommendedName>
    <alternativeName>
        <fullName evidence="10">Very-long-chain 3-oxoacyl-CoA synthase</fullName>
    </alternativeName>
</protein>
<dbReference type="Proteomes" id="UP001177670">
    <property type="component" value="Unassembled WGS sequence"/>
</dbReference>
<reference evidence="11" key="1">
    <citation type="submission" date="2021-10" db="EMBL/GenBank/DDBJ databases">
        <title>Melipona bicolor Genome sequencing and assembly.</title>
        <authorList>
            <person name="Araujo N.S."/>
            <person name="Arias M.C."/>
        </authorList>
    </citation>
    <scope>NUCLEOTIDE SEQUENCE</scope>
    <source>
        <strain evidence="11">USP_2M_L1-L4_2017</strain>
        <tissue evidence="11">Whole body</tissue>
    </source>
</reference>
<evidence type="ECO:0000256" key="7">
    <source>
        <dbReference type="ARBA" id="ARBA00023098"/>
    </source>
</evidence>
<keyword evidence="8 10" id="KW-0472">Membrane</keyword>
<sequence length="294" mass="34955">MNGTEYFMNATSPEHWVTFSFETTDFIWDVHSWMKDNWWKSFYYTAVYLVVIFGGKRYMSDKPKFDLKNALALWSASLALFSIIGFIRTAPEFFHMLQHHGFYYSVCSNSYYTHDRVCAFWSCLFALSKIIELGDTVFIVLRKQSLILLHWYHHVTVIYYTWHTYSLLVGTARWYFVMNYFVHSWMYSYYAVKAMKFKLPKWFAMIITSMQLLQMVVGAFVTGATFYYVKEGQKECHATVTNSIFGLLIYLSYFVLFARLFQKSYLSSNVNEQKPCAKERQNQDQNHENKIKTN</sequence>
<comment type="subcellular location">
    <subcellularLocation>
        <location evidence="1">Membrane</location>
        <topology evidence="1">Multi-pass membrane protein</topology>
    </subcellularLocation>
</comment>
<dbReference type="PANTHER" id="PTHR11157">
    <property type="entry name" value="FATTY ACID ACYL TRANSFERASE-RELATED"/>
    <property type="match status" value="1"/>
</dbReference>
<dbReference type="EMBL" id="JAHYIQ010000020">
    <property type="protein sequence ID" value="KAK1123768.1"/>
    <property type="molecule type" value="Genomic_DNA"/>
</dbReference>
<feature type="transmembrane region" description="Helical" evidence="10">
    <location>
        <begin position="41"/>
        <end position="59"/>
    </location>
</feature>
<evidence type="ECO:0000313" key="12">
    <source>
        <dbReference type="Proteomes" id="UP001177670"/>
    </source>
</evidence>
<feature type="transmembrane region" description="Helical" evidence="10">
    <location>
        <begin position="204"/>
        <end position="228"/>
    </location>
</feature>
<evidence type="ECO:0000256" key="6">
    <source>
        <dbReference type="ARBA" id="ARBA00022989"/>
    </source>
</evidence>
<dbReference type="GO" id="GO:0005789">
    <property type="term" value="C:endoplasmic reticulum membrane"/>
    <property type="evidence" value="ECO:0007669"/>
    <property type="project" value="TreeGrafter"/>
</dbReference>
<keyword evidence="6 10" id="KW-1133">Transmembrane helix</keyword>
<evidence type="ECO:0000256" key="4">
    <source>
        <dbReference type="ARBA" id="ARBA00022692"/>
    </source>
</evidence>
<keyword evidence="12" id="KW-1185">Reference proteome</keyword>
<evidence type="ECO:0000313" key="11">
    <source>
        <dbReference type="EMBL" id="KAK1123768.1"/>
    </source>
</evidence>
<dbReference type="GO" id="GO:0019367">
    <property type="term" value="P:fatty acid elongation, saturated fatty acid"/>
    <property type="evidence" value="ECO:0007669"/>
    <property type="project" value="TreeGrafter"/>
</dbReference>
<organism evidence="11 12">
    <name type="scientific">Melipona bicolor</name>
    <dbReference type="NCBI Taxonomy" id="60889"/>
    <lineage>
        <taxon>Eukaryota</taxon>
        <taxon>Metazoa</taxon>
        <taxon>Ecdysozoa</taxon>
        <taxon>Arthropoda</taxon>
        <taxon>Hexapoda</taxon>
        <taxon>Insecta</taxon>
        <taxon>Pterygota</taxon>
        <taxon>Neoptera</taxon>
        <taxon>Endopterygota</taxon>
        <taxon>Hymenoptera</taxon>
        <taxon>Apocrita</taxon>
        <taxon>Aculeata</taxon>
        <taxon>Apoidea</taxon>
        <taxon>Anthophila</taxon>
        <taxon>Apidae</taxon>
        <taxon>Melipona</taxon>
    </lineage>
</organism>
<dbReference type="PANTHER" id="PTHR11157:SF17">
    <property type="entry name" value="ELONGATION OF VERY LONG CHAIN FATTY ACIDS PROTEIN 6"/>
    <property type="match status" value="1"/>
</dbReference>
<dbReference type="InterPro" id="IPR002076">
    <property type="entry name" value="ELO_fam"/>
</dbReference>
<comment type="catalytic activity">
    <reaction evidence="10">
        <text>a very-long-chain acyl-CoA + malonyl-CoA + H(+) = a very-long-chain 3-oxoacyl-CoA + CO2 + CoA</text>
        <dbReference type="Rhea" id="RHEA:32727"/>
        <dbReference type="ChEBI" id="CHEBI:15378"/>
        <dbReference type="ChEBI" id="CHEBI:16526"/>
        <dbReference type="ChEBI" id="CHEBI:57287"/>
        <dbReference type="ChEBI" id="CHEBI:57384"/>
        <dbReference type="ChEBI" id="CHEBI:90725"/>
        <dbReference type="ChEBI" id="CHEBI:90736"/>
        <dbReference type="EC" id="2.3.1.199"/>
    </reaction>
</comment>
<dbReference type="Pfam" id="PF01151">
    <property type="entry name" value="ELO"/>
    <property type="match status" value="1"/>
</dbReference>
<dbReference type="GO" id="GO:0034626">
    <property type="term" value="P:fatty acid elongation, polyunsaturated fatty acid"/>
    <property type="evidence" value="ECO:0007669"/>
    <property type="project" value="TreeGrafter"/>
</dbReference>
<feature type="transmembrane region" description="Helical" evidence="10">
    <location>
        <begin position="71"/>
        <end position="90"/>
    </location>
</feature>
<feature type="transmembrane region" description="Helical" evidence="10">
    <location>
        <begin position="240"/>
        <end position="261"/>
    </location>
</feature>
<evidence type="ECO:0000256" key="1">
    <source>
        <dbReference type="ARBA" id="ARBA00004141"/>
    </source>
</evidence>
<dbReference type="GO" id="GO:0030148">
    <property type="term" value="P:sphingolipid biosynthetic process"/>
    <property type="evidence" value="ECO:0007669"/>
    <property type="project" value="TreeGrafter"/>
</dbReference>
<feature type="transmembrane region" description="Helical" evidence="10">
    <location>
        <begin position="119"/>
        <end position="141"/>
    </location>
</feature>
<evidence type="ECO:0000256" key="10">
    <source>
        <dbReference type="RuleBase" id="RU361115"/>
    </source>
</evidence>
<comment type="caution">
    <text evidence="11">The sequence shown here is derived from an EMBL/GenBank/DDBJ whole genome shotgun (WGS) entry which is preliminary data.</text>
</comment>
<keyword evidence="9 10" id="KW-0275">Fatty acid biosynthesis</keyword>
<evidence type="ECO:0000256" key="3">
    <source>
        <dbReference type="ARBA" id="ARBA00022679"/>
    </source>
</evidence>
<dbReference type="GO" id="GO:0034625">
    <property type="term" value="P:fatty acid elongation, monounsaturated fatty acid"/>
    <property type="evidence" value="ECO:0007669"/>
    <property type="project" value="TreeGrafter"/>
</dbReference>
<evidence type="ECO:0000256" key="2">
    <source>
        <dbReference type="ARBA" id="ARBA00022516"/>
    </source>
</evidence>
<dbReference type="AlphaFoldDB" id="A0AA40FR22"/>
<keyword evidence="5 10" id="KW-0276">Fatty acid metabolism</keyword>
<name>A0AA40FR22_9HYME</name>
<keyword evidence="7 10" id="KW-0443">Lipid metabolism</keyword>
<keyword evidence="3 10" id="KW-0808">Transferase</keyword>
<accession>A0AA40FR22</accession>
<evidence type="ECO:0000256" key="8">
    <source>
        <dbReference type="ARBA" id="ARBA00023136"/>
    </source>
</evidence>
<dbReference type="GO" id="GO:0042761">
    <property type="term" value="P:very long-chain fatty acid biosynthetic process"/>
    <property type="evidence" value="ECO:0007669"/>
    <property type="project" value="TreeGrafter"/>
</dbReference>